<dbReference type="EMBL" id="KQ982559">
    <property type="protein sequence ID" value="KYQ54987.1"/>
    <property type="molecule type" value="Genomic_DNA"/>
</dbReference>
<evidence type="ECO:0000313" key="1">
    <source>
        <dbReference type="EMBL" id="KYQ54987.1"/>
    </source>
</evidence>
<accession>A0A151X3H6</accession>
<name>A0A151X3H6_9HYME</name>
<dbReference type="AlphaFoldDB" id="A0A151X3H6"/>
<sequence length="77" mass="9218">MASALSGERFRSYEEIKNWLDTRNWIASKHPDFYHHGIRLLFYLTRRIHQTLLPQITICSGPWRQPFLENGSDLMKK</sequence>
<dbReference type="Proteomes" id="UP000075809">
    <property type="component" value="Unassembled WGS sequence"/>
</dbReference>
<gene>
    <name evidence="1" type="ORF">ALC60_06148</name>
</gene>
<proteinExistence type="predicted"/>
<evidence type="ECO:0000313" key="2">
    <source>
        <dbReference type="Proteomes" id="UP000075809"/>
    </source>
</evidence>
<organism evidence="1 2">
    <name type="scientific">Mycetomoellerius zeteki</name>
    <dbReference type="NCBI Taxonomy" id="64791"/>
    <lineage>
        <taxon>Eukaryota</taxon>
        <taxon>Metazoa</taxon>
        <taxon>Ecdysozoa</taxon>
        <taxon>Arthropoda</taxon>
        <taxon>Hexapoda</taxon>
        <taxon>Insecta</taxon>
        <taxon>Pterygota</taxon>
        <taxon>Neoptera</taxon>
        <taxon>Endopterygota</taxon>
        <taxon>Hymenoptera</taxon>
        <taxon>Apocrita</taxon>
        <taxon>Aculeata</taxon>
        <taxon>Formicoidea</taxon>
        <taxon>Formicidae</taxon>
        <taxon>Myrmicinae</taxon>
        <taxon>Mycetomoellerius</taxon>
    </lineage>
</organism>
<reference evidence="1 2" key="1">
    <citation type="submission" date="2015-09" db="EMBL/GenBank/DDBJ databases">
        <title>Trachymyrmex zeteki WGS genome.</title>
        <authorList>
            <person name="Nygaard S."/>
            <person name="Hu H."/>
            <person name="Boomsma J."/>
            <person name="Zhang G."/>
        </authorList>
    </citation>
    <scope>NUCLEOTIDE SEQUENCE [LARGE SCALE GENOMIC DNA]</scope>
    <source>
        <strain evidence="1">Tzet28-1</strain>
        <tissue evidence="1">Whole body</tissue>
    </source>
</reference>
<protein>
    <submittedName>
        <fullName evidence="1">Uncharacterized protein</fullName>
    </submittedName>
</protein>
<keyword evidence="2" id="KW-1185">Reference proteome</keyword>